<feature type="binding site" evidence="1">
    <location>
        <position position="74"/>
    </location>
    <ligand>
        <name>a divalent metal cation</name>
        <dbReference type="ChEBI" id="CHEBI:60240"/>
        <label>1</label>
    </ligand>
</feature>
<dbReference type="CDD" id="cd01310">
    <property type="entry name" value="TatD_DNAse"/>
    <property type="match status" value="1"/>
</dbReference>
<reference evidence="2" key="1">
    <citation type="journal article" date="2020" name="bioRxiv">
        <title>A rank-normalized archaeal taxonomy based on genome phylogeny resolves widespread incomplete and uneven classifications.</title>
        <authorList>
            <person name="Rinke C."/>
            <person name="Chuvochina M."/>
            <person name="Mussig A.J."/>
            <person name="Chaumeil P.-A."/>
            <person name="Waite D.W."/>
            <person name="Whitman W.B."/>
            <person name="Parks D.H."/>
            <person name="Hugenholtz P."/>
        </authorList>
    </citation>
    <scope>NUCLEOTIDE SEQUENCE</scope>
    <source>
        <strain evidence="2">UBA8838</strain>
    </source>
</reference>
<proteinExistence type="predicted"/>
<dbReference type="SUPFAM" id="SSF51556">
    <property type="entry name" value="Metallo-dependent hydrolases"/>
    <property type="match status" value="1"/>
</dbReference>
<gene>
    <name evidence="2" type="ORF">HA332_05895</name>
</gene>
<dbReference type="EMBL" id="DUJO01000025">
    <property type="protein sequence ID" value="HII73908.1"/>
    <property type="molecule type" value="Genomic_DNA"/>
</dbReference>
<dbReference type="PANTHER" id="PTHR46124:SF2">
    <property type="entry name" value="D-AMINOACYL-TRNA DEACYLASE"/>
    <property type="match status" value="1"/>
</dbReference>
<dbReference type="GO" id="GO:0046872">
    <property type="term" value="F:metal ion binding"/>
    <property type="evidence" value="ECO:0007669"/>
    <property type="project" value="UniProtKB-KW"/>
</dbReference>
<name>A0A832WEF1_9CREN</name>
<dbReference type="InterPro" id="IPR032466">
    <property type="entry name" value="Metal_Hydrolase"/>
</dbReference>
<accession>A0A832WEF1</accession>
<dbReference type="PIRSF" id="PIRSF005902">
    <property type="entry name" value="DNase_TatD"/>
    <property type="match status" value="1"/>
</dbReference>
<keyword evidence="2" id="KW-0378">Hydrolase</keyword>
<dbReference type="PANTHER" id="PTHR46124">
    <property type="entry name" value="D-AMINOACYL-TRNA DEACYLASE"/>
    <property type="match status" value="1"/>
</dbReference>
<sequence>MYYYDAHCHYSYLKKKYENFIIAAVSMDYSTSIETLSLKSPDILAGIGIHPWKVHEENLNKVLELVRKADFIGEVGLDYRYAKADKSIQLKYFEAFAEEASNQKKLINVHALDAWEDAFNILQKHNVKRAIFHWYTGPENLLKEIEGAGYFITVNPSVTFQKKHQNIVIKSPLDIILTESDGGYEYKGRLLEPVHIVEAIKEISKLKGTSEEEVNKIVERNFKKAFG</sequence>
<evidence type="ECO:0000256" key="1">
    <source>
        <dbReference type="PIRSR" id="PIRSR005902-1"/>
    </source>
</evidence>
<protein>
    <submittedName>
        <fullName evidence="2">TatD family hydrolase</fullName>
    </submittedName>
</protein>
<feature type="binding site" evidence="1">
    <location>
        <position position="7"/>
    </location>
    <ligand>
        <name>a divalent metal cation</name>
        <dbReference type="ChEBI" id="CHEBI:60240"/>
        <label>1</label>
    </ligand>
</feature>
<dbReference type="Gene3D" id="3.20.20.140">
    <property type="entry name" value="Metal-dependent hydrolases"/>
    <property type="match status" value="1"/>
</dbReference>
<comment type="caution">
    <text evidence="2">The sequence shown here is derived from an EMBL/GenBank/DDBJ whole genome shotgun (WGS) entry which is preliminary data.</text>
</comment>
<dbReference type="OMA" id="DGPYEYR"/>
<feature type="binding site" evidence="1">
    <location>
        <position position="133"/>
    </location>
    <ligand>
        <name>a divalent metal cation</name>
        <dbReference type="ChEBI" id="CHEBI:60240"/>
        <label>2</label>
    </ligand>
</feature>
<evidence type="ECO:0000313" key="3">
    <source>
        <dbReference type="Proteomes" id="UP000646844"/>
    </source>
</evidence>
<feature type="binding site" evidence="1">
    <location>
        <position position="9"/>
    </location>
    <ligand>
        <name>a divalent metal cation</name>
        <dbReference type="ChEBI" id="CHEBI:60240"/>
        <label>1</label>
    </ligand>
</feature>
<dbReference type="RefSeq" id="WP_052846925.1">
    <property type="nucleotide sequence ID" value="NZ_BAABQO010000004.1"/>
</dbReference>
<dbReference type="GeneID" id="1458898"/>
<dbReference type="GO" id="GO:0016788">
    <property type="term" value="F:hydrolase activity, acting on ester bonds"/>
    <property type="evidence" value="ECO:0007669"/>
    <property type="project" value="InterPro"/>
</dbReference>
<evidence type="ECO:0000313" key="2">
    <source>
        <dbReference type="EMBL" id="HII73908.1"/>
    </source>
</evidence>
<organism evidence="2 3">
    <name type="scientific">Sulfurisphaera tokodaii</name>
    <dbReference type="NCBI Taxonomy" id="111955"/>
    <lineage>
        <taxon>Archaea</taxon>
        <taxon>Thermoproteota</taxon>
        <taxon>Thermoprotei</taxon>
        <taxon>Sulfolobales</taxon>
        <taxon>Sulfolobaceae</taxon>
        <taxon>Sulfurisphaera</taxon>
    </lineage>
</organism>
<dbReference type="Proteomes" id="UP000646844">
    <property type="component" value="Unassembled WGS sequence"/>
</dbReference>
<dbReference type="AlphaFoldDB" id="A0A832WEF1"/>
<dbReference type="InterPro" id="IPR001130">
    <property type="entry name" value="TatD-like"/>
</dbReference>
<dbReference type="Pfam" id="PF01026">
    <property type="entry name" value="TatD_DNase"/>
    <property type="match status" value="1"/>
</dbReference>
<feature type="binding site" evidence="1">
    <location>
        <position position="181"/>
    </location>
    <ligand>
        <name>a divalent metal cation</name>
        <dbReference type="ChEBI" id="CHEBI:60240"/>
        <label>1</label>
    </ligand>
</feature>
<feature type="binding site" evidence="1">
    <location>
        <position position="110"/>
    </location>
    <ligand>
        <name>a divalent metal cation</name>
        <dbReference type="ChEBI" id="CHEBI:60240"/>
        <label>2</label>
    </ligand>
</feature>
<keyword evidence="1" id="KW-0479">Metal-binding</keyword>